<evidence type="ECO:0000256" key="5">
    <source>
        <dbReference type="ARBA" id="ARBA00023125"/>
    </source>
</evidence>
<feature type="domain" description="Probable transposase IS891/IS1136/IS1341" evidence="8">
    <location>
        <begin position="167"/>
        <end position="295"/>
    </location>
</feature>
<comment type="similarity">
    <text evidence="1">In the C-terminal section; belongs to the transposase 35 family.</text>
</comment>
<evidence type="ECO:0000259" key="10">
    <source>
        <dbReference type="Pfam" id="PF12323"/>
    </source>
</evidence>
<reference evidence="11 12" key="1">
    <citation type="submission" date="2018-01" db="EMBL/GenBank/DDBJ databases">
        <title>Genome Sequencing and Assembly of Anaerobacter polyendosporus strain CT4.</title>
        <authorList>
            <person name="Tachaapaikoon C."/>
            <person name="Sutheeworapong S."/>
            <person name="Jenjaroenpun P."/>
            <person name="Wongsurawat T."/>
            <person name="Nookeaw I."/>
            <person name="Cheawchanlertfa P."/>
            <person name="Kosugi A."/>
            <person name="Cheevadhanarak S."/>
            <person name="Ratanakhanokchai K."/>
        </authorList>
    </citation>
    <scope>NUCLEOTIDE SEQUENCE [LARGE SCALE GENOMIC DNA]</scope>
    <source>
        <strain evidence="11 12">CT4</strain>
    </source>
</reference>
<dbReference type="GO" id="GO:0046872">
    <property type="term" value="F:metal ion binding"/>
    <property type="evidence" value="ECO:0007669"/>
    <property type="project" value="UniProtKB-KW"/>
</dbReference>
<keyword evidence="2" id="KW-0815">Transposition</keyword>
<gene>
    <name evidence="11" type="ORF">C1I91_01500</name>
</gene>
<evidence type="ECO:0000256" key="3">
    <source>
        <dbReference type="ARBA" id="ARBA00022723"/>
    </source>
</evidence>
<evidence type="ECO:0000313" key="11">
    <source>
        <dbReference type="EMBL" id="QAA30443.1"/>
    </source>
</evidence>
<dbReference type="GO" id="GO:0006310">
    <property type="term" value="P:DNA recombination"/>
    <property type="evidence" value="ECO:0007669"/>
    <property type="project" value="UniProtKB-KW"/>
</dbReference>
<dbReference type="NCBIfam" id="TIGR01766">
    <property type="entry name" value="IS200/IS605 family accessory protein TnpB-like domain"/>
    <property type="match status" value="1"/>
</dbReference>
<keyword evidence="4" id="KW-0862">Zinc</keyword>
<evidence type="ECO:0000259" key="8">
    <source>
        <dbReference type="Pfam" id="PF01385"/>
    </source>
</evidence>
<evidence type="ECO:0000256" key="6">
    <source>
        <dbReference type="ARBA" id="ARBA00023172"/>
    </source>
</evidence>
<evidence type="ECO:0000256" key="2">
    <source>
        <dbReference type="ARBA" id="ARBA00022578"/>
    </source>
</evidence>
<evidence type="ECO:0000313" key="12">
    <source>
        <dbReference type="Proteomes" id="UP000286268"/>
    </source>
</evidence>
<keyword evidence="12" id="KW-1185">Reference proteome</keyword>
<evidence type="ECO:0000256" key="1">
    <source>
        <dbReference type="ARBA" id="ARBA00008761"/>
    </source>
</evidence>
<dbReference type="EMBL" id="CP025746">
    <property type="protein sequence ID" value="QAA30443.1"/>
    <property type="molecule type" value="Genomic_DNA"/>
</dbReference>
<dbReference type="InterPro" id="IPR001959">
    <property type="entry name" value="Transposase"/>
</dbReference>
<dbReference type="Pfam" id="PF12323">
    <property type="entry name" value="HTH_OrfB_IS605"/>
    <property type="match status" value="1"/>
</dbReference>
<dbReference type="RefSeq" id="WP_128210895.1">
    <property type="nucleotide sequence ID" value="NZ_CP025746.1"/>
</dbReference>
<dbReference type="InterPro" id="IPR021027">
    <property type="entry name" value="Transposase_put_HTH"/>
</dbReference>
<dbReference type="Pfam" id="PF01385">
    <property type="entry name" value="OrfB_IS605"/>
    <property type="match status" value="1"/>
</dbReference>
<evidence type="ECO:0000256" key="4">
    <source>
        <dbReference type="ARBA" id="ARBA00022833"/>
    </source>
</evidence>
<evidence type="ECO:0000259" key="9">
    <source>
        <dbReference type="Pfam" id="PF07282"/>
    </source>
</evidence>
<accession>A0A410DMY0</accession>
<evidence type="ECO:0000256" key="7">
    <source>
        <dbReference type="SAM" id="Coils"/>
    </source>
</evidence>
<feature type="domain" description="Transposase putative helix-turn-helix" evidence="10">
    <location>
        <begin position="1"/>
        <end position="44"/>
    </location>
</feature>
<sequence length="381" mass="44506">MILAKKVRIIPNIEQEQKLWQSVGTARYIYNWTLARQEENHKNGVKFIKDEDLRKELTILKKSELNWLNEVSNNVAKQAVKDGCNAYKNFFKGLADKPRFKSRRKSKPSFYNDTDKLKVKENLVLIEKVGWIKTVEQIPTDIKYINPRISFDGKFWYISIGIEKEETISENTDISIGVDLGLKDLAIVSNIDKPFKNINKAKEVKRLKKKLKRKQKQVSRKYEDGKIRIGKEGENRYKFTKTNNIKKLERELKLIQRRLSNIRLNHIHQTTTAIVKTKPSRIVVEDLNVKGMLKNKHLSKAIQEQCFHKFISILEYKSKFNGIEFVKADRFYPSSKTCSCCGVIKKDLKLKDRVFVCPSCNARMDRDKNASINLSRYKKSA</sequence>
<feature type="domain" description="Cas12f1-like TNB" evidence="9">
    <location>
        <begin position="307"/>
        <end position="374"/>
    </location>
</feature>
<dbReference type="InterPro" id="IPR010095">
    <property type="entry name" value="Cas12f1-like_TNB"/>
</dbReference>
<organism evidence="11 12">
    <name type="scientific">Clostridium manihotivorum</name>
    <dbReference type="NCBI Taxonomy" id="2320868"/>
    <lineage>
        <taxon>Bacteria</taxon>
        <taxon>Bacillati</taxon>
        <taxon>Bacillota</taxon>
        <taxon>Clostridia</taxon>
        <taxon>Eubacteriales</taxon>
        <taxon>Clostridiaceae</taxon>
        <taxon>Clostridium</taxon>
    </lineage>
</organism>
<name>A0A410DMY0_9CLOT</name>
<dbReference type="OrthoDB" id="1551477at2"/>
<keyword evidence="5" id="KW-0238">DNA-binding</keyword>
<feature type="coiled-coil region" evidence="7">
    <location>
        <begin position="197"/>
        <end position="265"/>
    </location>
</feature>
<dbReference type="Proteomes" id="UP000286268">
    <property type="component" value="Chromosome"/>
</dbReference>
<dbReference type="GO" id="GO:0032196">
    <property type="term" value="P:transposition"/>
    <property type="evidence" value="ECO:0007669"/>
    <property type="project" value="UniProtKB-KW"/>
</dbReference>
<dbReference type="Pfam" id="PF07282">
    <property type="entry name" value="Cas12f1-like_TNB"/>
    <property type="match status" value="1"/>
</dbReference>
<protein>
    <submittedName>
        <fullName evidence="11">Transposase</fullName>
    </submittedName>
</protein>
<proteinExistence type="inferred from homology"/>
<dbReference type="NCBIfam" id="NF040570">
    <property type="entry name" value="guided_TnpB"/>
    <property type="match status" value="1"/>
</dbReference>
<dbReference type="KEGG" id="cmah:C1I91_01500"/>
<dbReference type="AlphaFoldDB" id="A0A410DMY0"/>
<keyword evidence="6" id="KW-0233">DNA recombination</keyword>
<keyword evidence="3" id="KW-0479">Metal-binding</keyword>
<keyword evidence="7" id="KW-0175">Coiled coil</keyword>
<dbReference type="GO" id="GO:0003677">
    <property type="term" value="F:DNA binding"/>
    <property type="evidence" value="ECO:0007669"/>
    <property type="project" value="UniProtKB-KW"/>
</dbReference>